<dbReference type="AlphaFoldDB" id="A0A1X7SV23"/>
<protein>
    <recommendedName>
        <fullName evidence="1">Ubiquitin carboxyl-terminal hydrolase 47 C-terminal domain-containing protein</fullName>
    </recommendedName>
</protein>
<reference evidence="2" key="1">
    <citation type="submission" date="2017-05" db="UniProtKB">
        <authorList>
            <consortium name="EnsemblMetazoa"/>
        </authorList>
    </citation>
    <scope>IDENTIFICATION</scope>
</reference>
<dbReference type="InParanoid" id="A0A1X7SV23"/>
<dbReference type="Pfam" id="PF19718">
    <property type="entry name" value="USP47_C"/>
    <property type="match status" value="1"/>
</dbReference>
<evidence type="ECO:0000313" key="2">
    <source>
        <dbReference type="EnsemblMetazoa" id="Aqu2.1.06001_001"/>
    </source>
</evidence>
<sequence length="216" mass="24541">MYRYVDFHINCILLKITIPPAPGAEATPINELSGVRETERLRREGGIVMNIISTNEEKMGEGRKIQVEVSNTIKLSQLKVKLVPLVGVPSAGFKVCRINDNEEYEIKKLNETLKDIKSGSELIVRLRMALQEGEGKIQLYLLQVNDTEFCNFMMESIVAKGTPVREFKEQIIEEAKVQGLDFDLEIDKMRLRKKNGVSPGRVHLDCEYLDHEHAVS</sequence>
<evidence type="ECO:0000259" key="1">
    <source>
        <dbReference type="Pfam" id="PF19718"/>
    </source>
</evidence>
<organism evidence="2">
    <name type="scientific">Amphimedon queenslandica</name>
    <name type="common">Sponge</name>
    <dbReference type="NCBI Taxonomy" id="400682"/>
    <lineage>
        <taxon>Eukaryota</taxon>
        <taxon>Metazoa</taxon>
        <taxon>Porifera</taxon>
        <taxon>Demospongiae</taxon>
        <taxon>Heteroscleromorpha</taxon>
        <taxon>Haplosclerida</taxon>
        <taxon>Niphatidae</taxon>
        <taxon>Amphimedon</taxon>
    </lineage>
</organism>
<accession>A0A1X7SV23</accession>
<feature type="domain" description="Ubiquitin carboxyl-terminal hydrolase 47 C-terminal" evidence="1">
    <location>
        <begin position="136"/>
        <end position="211"/>
    </location>
</feature>
<dbReference type="InterPro" id="IPR045578">
    <property type="entry name" value="USP47_C"/>
</dbReference>
<dbReference type="OrthoDB" id="289038at2759"/>
<name>A0A1X7SV23_AMPQE</name>
<proteinExistence type="predicted"/>
<dbReference type="eggNOG" id="KOG4598">
    <property type="taxonomic scope" value="Eukaryota"/>
</dbReference>
<dbReference type="EnsemblMetazoa" id="Aqu2.1.06001_001">
    <property type="protein sequence ID" value="Aqu2.1.06001_001"/>
    <property type="gene ID" value="Aqu2.1.06001"/>
</dbReference>